<evidence type="ECO:0000313" key="10">
    <source>
        <dbReference type="EMBL" id="AQG77886.1"/>
    </source>
</evidence>
<dbReference type="InterPro" id="IPR036942">
    <property type="entry name" value="Beta-barrel_TonB_sf"/>
</dbReference>
<dbReference type="GO" id="GO:0015344">
    <property type="term" value="F:siderophore uptake transmembrane transporter activity"/>
    <property type="evidence" value="ECO:0007669"/>
    <property type="project" value="TreeGrafter"/>
</dbReference>
<evidence type="ECO:0000256" key="3">
    <source>
        <dbReference type="ARBA" id="ARBA00022452"/>
    </source>
</evidence>
<dbReference type="EMBL" id="CP014263">
    <property type="protein sequence ID" value="AQG77886.1"/>
    <property type="molecule type" value="Genomic_DNA"/>
</dbReference>
<dbReference type="SUPFAM" id="SSF49464">
    <property type="entry name" value="Carboxypeptidase regulatory domain-like"/>
    <property type="match status" value="1"/>
</dbReference>
<dbReference type="SUPFAM" id="SSF56935">
    <property type="entry name" value="Porins"/>
    <property type="match status" value="1"/>
</dbReference>
<gene>
    <name evidence="10" type="ORF">AWR27_00060</name>
</gene>
<name>A0A1P9WR89_9BACT</name>
<sequence length="879" mass="98007">MTGVVRDAATQQLLSGVLVQAPPTDEAAYTGDEGRFSLQLTANRPRALTFTLLGKQPLTLNVQPTRDTTLTVLLEDRSFGLNEVSVVAKEQRIGSSSVIDKSALIHVQPTSLADVLQLVPGQLATNPNLGAAQQVTLRQVPTTPDATRANALGTAVIQDGMPVSNNANLQSVQTILNAAPGSFAPFSSVVGRGVDLRQMGADNIETVEVVRGIPSAKYGDLTSGMIITNSRVGATRPELRLRLNPTLLQASFVSGFWLDKQKTQTFNTHVDVLRSQDDPRDRVNSYSRLTGLLSWRRQVPGLTTTAILTGYRTLDDQRRDPSDQRTQRQRFARESSVKGSFETRWRPRQPWLTSLRAIVGINYVDQEAFTQELITRDLFPLSTALRDTTMRGRYGEAEYLSRLTVSGRPINTYTNWEANWVLSGGLGMTHSIIAGMSWQMDVNRGDGRIFDPTRPPRQNYGVGERPRSFRDIPALHQLSYYVEDKLSGWIGARSYTIQAGFRFDNVQPTGLFTSRLDFVPSPRINVTLETVPGVFLRGGYGQMAKAPTLDVLYPGPRFFDLVNVNYFANNPAERLLLITTRVINLDGQIVRPFRTQKAEIGFDGQIQQFQGAITAFRETTTGAFGTNRLVRPFALARYGITATPPGQPPVLTPQPTRFDTVFVGYDQPVANRRYVNEGVEFSLLTPEWPRIRTSFQLNGAWIRSNSFDDGILIDADRAYATQNVPQRVAIYQSAANRTASFFNTSLRLIQRIPRLGLVISGLWQVIWTNTNRSEPLNPYAIGYIDRRGQTTMLTPQQSQSPEFADLRRAIDVRLEVPFQPPPLHLFNLRVTKEWAKGYGFSFFANNITGNRPLALNPQSGVFVRRNEPLFFGAEINLSF</sequence>
<dbReference type="Gene3D" id="2.40.170.20">
    <property type="entry name" value="TonB-dependent receptor, beta-barrel domain"/>
    <property type="match status" value="1"/>
</dbReference>
<dbReference type="GO" id="GO:0009279">
    <property type="term" value="C:cell outer membrane"/>
    <property type="evidence" value="ECO:0007669"/>
    <property type="project" value="UniProtKB-SubCell"/>
</dbReference>
<feature type="region of interest" description="Disordered" evidence="8">
    <location>
        <begin position="314"/>
        <end position="335"/>
    </location>
</feature>
<organism evidence="10 11">
    <name type="scientific">Spirosoma montaniterrae</name>
    <dbReference type="NCBI Taxonomy" id="1178516"/>
    <lineage>
        <taxon>Bacteria</taxon>
        <taxon>Pseudomonadati</taxon>
        <taxon>Bacteroidota</taxon>
        <taxon>Cytophagia</taxon>
        <taxon>Cytophagales</taxon>
        <taxon>Cytophagaceae</taxon>
        <taxon>Spirosoma</taxon>
    </lineage>
</organism>
<feature type="domain" description="TonB-dependent receptor plug" evidence="9">
    <location>
        <begin position="93"/>
        <end position="221"/>
    </location>
</feature>
<dbReference type="KEGG" id="smon:AWR27_00060"/>
<evidence type="ECO:0000256" key="5">
    <source>
        <dbReference type="ARBA" id="ARBA00022729"/>
    </source>
</evidence>
<dbReference type="Gene3D" id="2.170.130.10">
    <property type="entry name" value="TonB-dependent receptor, plug domain"/>
    <property type="match status" value="1"/>
</dbReference>
<dbReference type="Gene3D" id="2.60.40.1120">
    <property type="entry name" value="Carboxypeptidase-like, regulatory domain"/>
    <property type="match status" value="1"/>
</dbReference>
<keyword evidence="5" id="KW-0732">Signal</keyword>
<dbReference type="Proteomes" id="UP000187941">
    <property type="component" value="Chromosome"/>
</dbReference>
<comment type="subcellular location">
    <subcellularLocation>
        <location evidence="1">Cell outer membrane</location>
        <topology evidence="1">Multi-pass membrane protein</topology>
    </subcellularLocation>
</comment>
<evidence type="ECO:0000256" key="6">
    <source>
        <dbReference type="ARBA" id="ARBA00023136"/>
    </source>
</evidence>
<dbReference type="InterPro" id="IPR039426">
    <property type="entry name" value="TonB-dep_rcpt-like"/>
</dbReference>
<dbReference type="STRING" id="1178516.AWR27_00060"/>
<evidence type="ECO:0000256" key="8">
    <source>
        <dbReference type="SAM" id="MobiDB-lite"/>
    </source>
</evidence>
<proteinExistence type="predicted"/>
<keyword evidence="11" id="KW-1185">Reference proteome</keyword>
<evidence type="ECO:0000313" key="11">
    <source>
        <dbReference type="Proteomes" id="UP000187941"/>
    </source>
</evidence>
<keyword evidence="4" id="KW-0812">Transmembrane</keyword>
<dbReference type="PANTHER" id="PTHR30069">
    <property type="entry name" value="TONB-DEPENDENT OUTER MEMBRANE RECEPTOR"/>
    <property type="match status" value="1"/>
</dbReference>
<protein>
    <recommendedName>
        <fullName evidence="9">TonB-dependent receptor plug domain-containing protein</fullName>
    </recommendedName>
</protein>
<reference evidence="10 11" key="1">
    <citation type="submission" date="2016-01" db="EMBL/GenBank/DDBJ databases">
        <authorList>
            <person name="Oliw E.H."/>
        </authorList>
    </citation>
    <scope>NUCLEOTIDE SEQUENCE [LARGE SCALE GENOMIC DNA]</scope>
    <source>
        <strain evidence="10 11">DY10</strain>
    </source>
</reference>
<dbReference type="InterPro" id="IPR037066">
    <property type="entry name" value="Plug_dom_sf"/>
</dbReference>
<evidence type="ECO:0000256" key="2">
    <source>
        <dbReference type="ARBA" id="ARBA00022448"/>
    </source>
</evidence>
<keyword evidence="7" id="KW-0998">Cell outer membrane</keyword>
<dbReference type="GO" id="GO:0044718">
    <property type="term" value="P:siderophore transmembrane transport"/>
    <property type="evidence" value="ECO:0007669"/>
    <property type="project" value="TreeGrafter"/>
</dbReference>
<keyword evidence="6" id="KW-0472">Membrane</keyword>
<dbReference type="AlphaFoldDB" id="A0A1P9WR89"/>
<evidence type="ECO:0000256" key="7">
    <source>
        <dbReference type="ARBA" id="ARBA00023237"/>
    </source>
</evidence>
<evidence type="ECO:0000256" key="4">
    <source>
        <dbReference type="ARBA" id="ARBA00022692"/>
    </source>
</evidence>
<keyword evidence="3" id="KW-1134">Transmembrane beta strand</keyword>
<dbReference type="Pfam" id="PF07715">
    <property type="entry name" value="Plug"/>
    <property type="match status" value="1"/>
</dbReference>
<evidence type="ECO:0000259" key="9">
    <source>
        <dbReference type="Pfam" id="PF07715"/>
    </source>
</evidence>
<dbReference type="InterPro" id="IPR008969">
    <property type="entry name" value="CarboxyPept-like_regulatory"/>
</dbReference>
<dbReference type="PANTHER" id="PTHR30069:SF29">
    <property type="entry name" value="HEMOGLOBIN AND HEMOGLOBIN-HAPTOGLOBIN-BINDING PROTEIN 1-RELATED"/>
    <property type="match status" value="1"/>
</dbReference>
<dbReference type="Pfam" id="PF13715">
    <property type="entry name" value="CarbopepD_reg_2"/>
    <property type="match status" value="1"/>
</dbReference>
<accession>A0A1P9WR89</accession>
<dbReference type="InterPro" id="IPR012910">
    <property type="entry name" value="Plug_dom"/>
</dbReference>
<keyword evidence="2" id="KW-0813">Transport</keyword>
<evidence type="ECO:0000256" key="1">
    <source>
        <dbReference type="ARBA" id="ARBA00004571"/>
    </source>
</evidence>